<sequence length="201" mass="22483">MLARPSGALSLNPETRLPPNDPTIRFGEYVIDPQSLCLLRGMDVIHTTAKQIELLALLLEAKGEVVSRITLMDRLWRNAEVEEHNITQTVFRLRCVLGKLPNGKEYIETIPRRGYRMSSASLAVLPLPSDPTSGKRGARSETDQGPAQRKIFTKIRSHRDAIVIPPSWSRTLSQLVFIFAILARGSRKRPSAGFSIGDEKR</sequence>
<gene>
    <name evidence="5" type="ORF">FTW19_22085</name>
</gene>
<reference evidence="5 6" key="1">
    <citation type="submission" date="2019-08" db="EMBL/GenBank/DDBJ databases">
        <title>Complete genome sequence of Terriglobus albidus strain ORNL.</title>
        <authorList>
            <person name="Podar M."/>
        </authorList>
    </citation>
    <scope>NUCLEOTIDE SEQUENCE [LARGE SCALE GENOMIC DNA]</scope>
    <source>
        <strain evidence="5 6">ORNL</strain>
    </source>
</reference>
<proteinExistence type="predicted"/>
<evidence type="ECO:0000256" key="3">
    <source>
        <dbReference type="SAM" id="MobiDB-lite"/>
    </source>
</evidence>
<keyword evidence="1 2" id="KW-0238">DNA-binding</keyword>
<dbReference type="InterPro" id="IPR016032">
    <property type="entry name" value="Sig_transdc_resp-reg_C-effctor"/>
</dbReference>
<feature type="DNA-binding region" description="OmpR/PhoB-type" evidence="2">
    <location>
        <begin position="21"/>
        <end position="119"/>
    </location>
</feature>
<evidence type="ECO:0000313" key="6">
    <source>
        <dbReference type="Proteomes" id="UP000321820"/>
    </source>
</evidence>
<dbReference type="Proteomes" id="UP000321820">
    <property type="component" value="Chromosome"/>
</dbReference>
<keyword evidence="6" id="KW-1185">Reference proteome</keyword>
<dbReference type="Pfam" id="PF00486">
    <property type="entry name" value="Trans_reg_C"/>
    <property type="match status" value="1"/>
</dbReference>
<evidence type="ECO:0000313" key="5">
    <source>
        <dbReference type="EMBL" id="QEE30435.1"/>
    </source>
</evidence>
<protein>
    <recommendedName>
        <fullName evidence="4">OmpR/PhoB-type domain-containing protein</fullName>
    </recommendedName>
</protein>
<dbReference type="EMBL" id="CP042806">
    <property type="protein sequence ID" value="QEE30435.1"/>
    <property type="molecule type" value="Genomic_DNA"/>
</dbReference>
<dbReference type="PROSITE" id="PS51755">
    <property type="entry name" value="OMPR_PHOB"/>
    <property type="match status" value="1"/>
</dbReference>
<dbReference type="AlphaFoldDB" id="A0A5B9EH15"/>
<dbReference type="GO" id="GO:0000160">
    <property type="term" value="P:phosphorelay signal transduction system"/>
    <property type="evidence" value="ECO:0007669"/>
    <property type="project" value="InterPro"/>
</dbReference>
<dbReference type="Gene3D" id="1.10.10.10">
    <property type="entry name" value="Winged helix-like DNA-binding domain superfamily/Winged helix DNA-binding domain"/>
    <property type="match status" value="1"/>
</dbReference>
<dbReference type="GO" id="GO:0003677">
    <property type="term" value="F:DNA binding"/>
    <property type="evidence" value="ECO:0007669"/>
    <property type="project" value="UniProtKB-UniRule"/>
</dbReference>
<dbReference type="KEGG" id="talb:FTW19_22085"/>
<dbReference type="CDD" id="cd00383">
    <property type="entry name" value="trans_reg_C"/>
    <property type="match status" value="1"/>
</dbReference>
<evidence type="ECO:0000256" key="1">
    <source>
        <dbReference type="ARBA" id="ARBA00023125"/>
    </source>
</evidence>
<dbReference type="OrthoDB" id="107624at2"/>
<organism evidence="5 6">
    <name type="scientific">Terriglobus albidus</name>
    <dbReference type="NCBI Taxonomy" id="1592106"/>
    <lineage>
        <taxon>Bacteria</taxon>
        <taxon>Pseudomonadati</taxon>
        <taxon>Acidobacteriota</taxon>
        <taxon>Terriglobia</taxon>
        <taxon>Terriglobales</taxon>
        <taxon>Acidobacteriaceae</taxon>
        <taxon>Terriglobus</taxon>
    </lineage>
</organism>
<evidence type="ECO:0000259" key="4">
    <source>
        <dbReference type="PROSITE" id="PS51755"/>
    </source>
</evidence>
<evidence type="ECO:0000256" key="2">
    <source>
        <dbReference type="PROSITE-ProRule" id="PRU01091"/>
    </source>
</evidence>
<feature type="domain" description="OmpR/PhoB-type" evidence="4">
    <location>
        <begin position="21"/>
        <end position="119"/>
    </location>
</feature>
<name>A0A5B9EH15_9BACT</name>
<dbReference type="SMART" id="SM00862">
    <property type="entry name" value="Trans_reg_C"/>
    <property type="match status" value="1"/>
</dbReference>
<feature type="region of interest" description="Disordered" evidence="3">
    <location>
        <begin position="128"/>
        <end position="148"/>
    </location>
</feature>
<dbReference type="InterPro" id="IPR001867">
    <property type="entry name" value="OmpR/PhoB-type_DNA-bd"/>
</dbReference>
<dbReference type="SUPFAM" id="SSF46894">
    <property type="entry name" value="C-terminal effector domain of the bipartite response regulators"/>
    <property type="match status" value="1"/>
</dbReference>
<accession>A0A5B9EH15</accession>
<dbReference type="GO" id="GO:0006355">
    <property type="term" value="P:regulation of DNA-templated transcription"/>
    <property type="evidence" value="ECO:0007669"/>
    <property type="project" value="InterPro"/>
</dbReference>
<dbReference type="InterPro" id="IPR036388">
    <property type="entry name" value="WH-like_DNA-bd_sf"/>
</dbReference>